<sequence length="134" mass="15587">MNSEKRLKNSTVKTFPKRCSIMVNKIDIADLIKDKLESLNTQTGELADKLINLKRRRKDKFHLKNLSLKFKAFTQYETNSDLLKSYTIKNCQIKVSRLSLGKLDKNLKLSSESKAIIKNKFKLKRCSIKLPRVQ</sequence>
<dbReference type="AlphaFoldDB" id="A0A814HL03"/>
<proteinExistence type="predicted"/>
<dbReference type="OrthoDB" id="10586256at2759"/>
<dbReference type="Proteomes" id="UP000663879">
    <property type="component" value="Unassembled WGS sequence"/>
</dbReference>
<gene>
    <name evidence="1" type="ORF">OXX778_LOCUS16904</name>
</gene>
<reference evidence="1" key="1">
    <citation type="submission" date="2021-02" db="EMBL/GenBank/DDBJ databases">
        <authorList>
            <person name="Nowell W R."/>
        </authorList>
    </citation>
    <scope>NUCLEOTIDE SEQUENCE</scope>
    <source>
        <strain evidence="1">Ploen Becks lab</strain>
    </source>
</reference>
<keyword evidence="2" id="KW-1185">Reference proteome</keyword>
<protein>
    <submittedName>
        <fullName evidence="1">Uncharacterized protein</fullName>
    </submittedName>
</protein>
<evidence type="ECO:0000313" key="2">
    <source>
        <dbReference type="Proteomes" id="UP000663879"/>
    </source>
</evidence>
<dbReference type="EMBL" id="CAJNOC010004147">
    <property type="protein sequence ID" value="CAF1011287.1"/>
    <property type="molecule type" value="Genomic_DNA"/>
</dbReference>
<organism evidence="1 2">
    <name type="scientific">Brachionus calyciflorus</name>
    <dbReference type="NCBI Taxonomy" id="104777"/>
    <lineage>
        <taxon>Eukaryota</taxon>
        <taxon>Metazoa</taxon>
        <taxon>Spiralia</taxon>
        <taxon>Gnathifera</taxon>
        <taxon>Rotifera</taxon>
        <taxon>Eurotatoria</taxon>
        <taxon>Monogononta</taxon>
        <taxon>Pseudotrocha</taxon>
        <taxon>Ploima</taxon>
        <taxon>Brachionidae</taxon>
        <taxon>Brachionus</taxon>
    </lineage>
</organism>
<accession>A0A814HL03</accession>
<comment type="caution">
    <text evidence="1">The sequence shown here is derived from an EMBL/GenBank/DDBJ whole genome shotgun (WGS) entry which is preliminary data.</text>
</comment>
<name>A0A814HL03_9BILA</name>
<evidence type="ECO:0000313" key="1">
    <source>
        <dbReference type="EMBL" id="CAF1011287.1"/>
    </source>
</evidence>